<dbReference type="KEGG" id="vg:65128890"/>
<sequence length="74" mass="8781">MTKKVETNKEFESKIAKQKRLQGFRSKAFNCCENCINKEQYGMYGEFMRCAYNKNRMFPVESDSVCKKHTKIPE</sequence>
<reference evidence="1 2" key="1">
    <citation type="submission" date="2020-07" db="EMBL/GenBank/DDBJ databases">
        <title>Taxonomic proposal: Crassvirales, a new order of highly abundant and diverse bacterial viruses.</title>
        <authorList>
            <person name="Shkoporov A.N."/>
            <person name="Stockdale S.R."/>
            <person name="Guerin E."/>
            <person name="Ross R.P."/>
            <person name="Hill C."/>
        </authorList>
    </citation>
    <scope>NUCLEOTIDE SEQUENCE [LARGE SCALE GENOMIC DNA]</scope>
</reference>
<keyword evidence="2" id="KW-1185">Reference proteome</keyword>
<organism evidence="1 2">
    <name type="scientific">uncultured phage cr118_1</name>
    <dbReference type="NCBI Taxonomy" id="2772063"/>
    <lineage>
        <taxon>Viruses</taxon>
        <taxon>Duplodnaviria</taxon>
        <taxon>Heunggongvirae</taxon>
        <taxon>Uroviricota</taxon>
        <taxon>Caudoviricetes</taxon>
        <taxon>Crassvirales</taxon>
        <taxon>Suoliviridae</taxon>
        <taxon>Uncouvirinae</taxon>
        <taxon>Besingivirus</taxon>
        <taxon>Besingivirus coli</taxon>
    </lineage>
</organism>
<accession>A0A7M1RXQ6</accession>
<proteinExistence type="predicted"/>
<evidence type="ECO:0000313" key="1">
    <source>
        <dbReference type="EMBL" id="QOR58419.1"/>
    </source>
</evidence>
<name>A0A7M1RXQ6_9CAUD</name>
<dbReference type="RefSeq" id="YP_010110577.1">
    <property type="nucleotide sequence ID" value="NC_055872.1"/>
</dbReference>
<evidence type="ECO:0000313" key="2">
    <source>
        <dbReference type="Proteomes" id="UP000594051"/>
    </source>
</evidence>
<dbReference type="EMBL" id="MT774379">
    <property type="protein sequence ID" value="QOR58419.1"/>
    <property type="molecule type" value="Genomic_DNA"/>
</dbReference>
<dbReference type="GeneID" id="65128890"/>
<protein>
    <submittedName>
        <fullName evidence="1">Uncharacterized protein</fullName>
    </submittedName>
</protein>
<dbReference type="Proteomes" id="UP000594051">
    <property type="component" value="Segment"/>
</dbReference>